<name>A0A1R1YGD2_9FUNG</name>
<evidence type="ECO:0008006" key="4">
    <source>
        <dbReference type="Google" id="ProtNLM"/>
    </source>
</evidence>
<accession>A0A1R1YGD2</accession>
<dbReference type="EMBL" id="LSSM01001549">
    <property type="protein sequence ID" value="OMJ25960.1"/>
    <property type="molecule type" value="Genomic_DNA"/>
</dbReference>
<dbReference type="Proteomes" id="UP000187429">
    <property type="component" value="Unassembled WGS sequence"/>
</dbReference>
<keyword evidence="1" id="KW-0732">Signal</keyword>
<feature type="chain" id="PRO_5012503570" description="Secreted protein" evidence="1">
    <location>
        <begin position="26"/>
        <end position="155"/>
    </location>
</feature>
<proteinExistence type="predicted"/>
<comment type="caution">
    <text evidence="2">The sequence shown here is derived from an EMBL/GenBank/DDBJ whole genome shotgun (WGS) entry which is preliminary data.</text>
</comment>
<evidence type="ECO:0000256" key="1">
    <source>
        <dbReference type="SAM" id="SignalP"/>
    </source>
</evidence>
<organism evidence="2 3">
    <name type="scientific">Smittium culicis</name>
    <dbReference type="NCBI Taxonomy" id="133412"/>
    <lineage>
        <taxon>Eukaryota</taxon>
        <taxon>Fungi</taxon>
        <taxon>Fungi incertae sedis</taxon>
        <taxon>Zoopagomycota</taxon>
        <taxon>Kickxellomycotina</taxon>
        <taxon>Harpellomycetes</taxon>
        <taxon>Harpellales</taxon>
        <taxon>Legeriomycetaceae</taxon>
        <taxon>Smittium</taxon>
    </lineage>
</organism>
<keyword evidence="3" id="KW-1185">Reference proteome</keyword>
<protein>
    <recommendedName>
        <fullName evidence="4">Secreted protein</fullName>
    </recommendedName>
</protein>
<evidence type="ECO:0000313" key="2">
    <source>
        <dbReference type="EMBL" id="OMJ25960.1"/>
    </source>
</evidence>
<dbReference type="AlphaFoldDB" id="A0A1R1YGD2"/>
<feature type="signal peptide" evidence="1">
    <location>
        <begin position="1"/>
        <end position="25"/>
    </location>
</feature>
<reference evidence="3" key="1">
    <citation type="submission" date="2017-01" db="EMBL/GenBank/DDBJ databases">
        <authorList>
            <person name="Wang Y."/>
            <person name="White M."/>
            <person name="Kvist S."/>
            <person name="Moncalvo J.-M."/>
        </authorList>
    </citation>
    <scope>NUCLEOTIDE SEQUENCE [LARGE SCALE GENOMIC DNA]</scope>
    <source>
        <strain evidence="3">ID-206-W2</strain>
    </source>
</reference>
<evidence type="ECO:0000313" key="3">
    <source>
        <dbReference type="Proteomes" id="UP000187429"/>
    </source>
</evidence>
<gene>
    <name evidence="2" type="ORF">AYI69_g4115</name>
</gene>
<sequence length="155" mass="16605">MVHISSLGLLFALLVLAMSYPTGHSNINSPTKREDSTVAADLLLGNIKPGFASYTGGWLVDCYVSGHRKAAKMSCWTKSDHDAANSPAGGAPDDAFYGFLANSIRHVANNECKYVDYSSGNGGNISCVIVSIYKEASGGDTCRMPRISYDRTCRI</sequence>